<reference evidence="2 3" key="1">
    <citation type="submission" date="2019-06" db="EMBL/GenBank/DDBJ databases">
        <title>Whole genome shotgun sequence of Flavobacterium flevense NBRC 14960.</title>
        <authorList>
            <person name="Hosoyama A."/>
            <person name="Uohara A."/>
            <person name="Ohji S."/>
            <person name="Ichikawa N."/>
        </authorList>
    </citation>
    <scope>NUCLEOTIDE SEQUENCE [LARGE SCALE GENOMIC DNA]</scope>
    <source>
        <strain evidence="2 3">NBRC 14960</strain>
    </source>
</reference>
<sequence length="102" mass="11672">MENSEYKKDGTENEIERKLNELDYPANEDIYNQEEKVKNINLNTINTENGIDLEANENSLNIEKDNKPGDNLDVPGSELDDAQEEIGSEDEENNYYSQGDNQ</sequence>
<dbReference type="EMBL" id="BJNP01000023">
    <property type="protein sequence ID" value="GEC72671.1"/>
    <property type="molecule type" value="Genomic_DNA"/>
</dbReference>
<feature type="compositionally biased region" description="Acidic residues" evidence="1">
    <location>
        <begin position="78"/>
        <end position="93"/>
    </location>
</feature>
<proteinExistence type="predicted"/>
<accession>A0A4Y4AWR6</accession>
<dbReference type="Proteomes" id="UP000316775">
    <property type="component" value="Unassembled WGS sequence"/>
</dbReference>
<protein>
    <submittedName>
        <fullName evidence="2">Uncharacterized protein</fullName>
    </submittedName>
</protein>
<keyword evidence="3" id="KW-1185">Reference proteome</keyword>
<organism evidence="2 3">
    <name type="scientific">Flavobacterium flevense</name>
    <dbReference type="NCBI Taxonomy" id="983"/>
    <lineage>
        <taxon>Bacteria</taxon>
        <taxon>Pseudomonadati</taxon>
        <taxon>Bacteroidota</taxon>
        <taxon>Flavobacteriia</taxon>
        <taxon>Flavobacteriales</taxon>
        <taxon>Flavobacteriaceae</taxon>
        <taxon>Flavobacterium</taxon>
    </lineage>
</organism>
<dbReference type="AlphaFoldDB" id="A0A4Y4AWR6"/>
<feature type="region of interest" description="Disordered" evidence="1">
    <location>
        <begin position="57"/>
        <end position="102"/>
    </location>
</feature>
<comment type="caution">
    <text evidence="2">The sequence shown here is derived from an EMBL/GenBank/DDBJ whole genome shotgun (WGS) entry which is preliminary data.</text>
</comment>
<gene>
    <name evidence="2" type="ORF">FFL01_22100</name>
</gene>
<evidence type="ECO:0000256" key="1">
    <source>
        <dbReference type="SAM" id="MobiDB-lite"/>
    </source>
</evidence>
<evidence type="ECO:0000313" key="3">
    <source>
        <dbReference type="Proteomes" id="UP000316775"/>
    </source>
</evidence>
<evidence type="ECO:0000313" key="2">
    <source>
        <dbReference type="EMBL" id="GEC72671.1"/>
    </source>
</evidence>
<dbReference type="OrthoDB" id="680877at2"/>
<name>A0A4Y4AWR6_9FLAO</name>
<dbReference type="RefSeq" id="WP_073244632.1">
    <property type="nucleotide sequence ID" value="NZ_BJNP01000023.1"/>
</dbReference>
<dbReference type="STRING" id="983.SAMN05443543_105125"/>
<feature type="region of interest" description="Disordered" evidence="1">
    <location>
        <begin position="1"/>
        <end position="20"/>
    </location>
</feature>